<keyword evidence="2" id="KW-0677">Repeat</keyword>
<dbReference type="InterPro" id="IPR051561">
    <property type="entry name" value="FRAS1_ECM"/>
</dbReference>
<feature type="repeat" description="CSPG" evidence="4">
    <location>
        <begin position="33"/>
        <end position="131"/>
    </location>
</feature>
<evidence type="ECO:0000313" key="5">
    <source>
        <dbReference type="EMBL" id="CAJ0943980.1"/>
    </source>
</evidence>
<dbReference type="Pfam" id="PF16184">
    <property type="entry name" value="Cadherin_3"/>
    <property type="match status" value="1"/>
</dbReference>
<organism evidence="5 6">
    <name type="scientific">Ranitomeya imitator</name>
    <name type="common">mimic poison frog</name>
    <dbReference type="NCBI Taxonomy" id="111125"/>
    <lineage>
        <taxon>Eukaryota</taxon>
        <taxon>Metazoa</taxon>
        <taxon>Chordata</taxon>
        <taxon>Craniata</taxon>
        <taxon>Vertebrata</taxon>
        <taxon>Euteleostomi</taxon>
        <taxon>Amphibia</taxon>
        <taxon>Batrachia</taxon>
        <taxon>Anura</taxon>
        <taxon>Neobatrachia</taxon>
        <taxon>Hyloidea</taxon>
        <taxon>Dendrobatidae</taxon>
        <taxon>Dendrobatinae</taxon>
        <taxon>Ranitomeya</taxon>
    </lineage>
</organism>
<dbReference type="PANTHER" id="PTHR45739:SF1">
    <property type="entry name" value="EXTRACELLULAR MATRIX ORGANIZING PROTEIN FRAS1"/>
    <property type="match status" value="1"/>
</dbReference>
<keyword evidence="6" id="KW-1185">Reference proteome</keyword>
<dbReference type="Proteomes" id="UP001176940">
    <property type="component" value="Unassembled WGS sequence"/>
</dbReference>
<evidence type="ECO:0000256" key="3">
    <source>
        <dbReference type="ARBA" id="ARBA00023180"/>
    </source>
</evidence>
<evidence type="ECO:0000256" key="4">
    <source>
        <dbReference type="PROSITE-ProRule" id="PRU01201"/>
    </source>
</evidence>
<protein>
    <submittedName>
        <fullName evidence="5">Uncharacterized protein</fullName>
    </submittedName>
</protein>
<gene>
    <name evidence="5" type="ORF">RIMI_LOCUS10215488</name>
</gene>
<evidence type="ECO:0000256" key="2">
    <source>
        <dbReference type="ARBA" id="ARBA00022737"/>
    </source>
</evidence>
<dbReference type="PANTHER" id="PTHR45739">
    <property type="entry name" value="MATRIX PROTEIN, PUTATIVE-RELATED"/>
    <property type="match status" value="1"/>
</dbReference>
<dbReference type="InterPro" id="IPR039005">
    <property type="entry name" value="CSPG_rpt"/>
</dbReference>
<name>A0ABN9LP63_9NEOB</name>
<comment type="caution">
    <text evidence="5">The sequence shown here is derived from an EMBL/GenBank/DDBJ whole genome shotgun (WGS) entry which is preliminary data.</text>
</comment>
<dbReference type="PROSITE" id="PS51854">
    <property type="entry name" value="CSPG"/>
    <property type="match status" value="1"/>
</dbReference>
<keyword evidence="1" id="KW-0732">Signal</keyword>
<reference evidence="5" key="1">
    <citation type="submission" date="2023-07" db="EMBL/GenBank/DDBJ databases">
        <authorList>
            <person name="Stuckert A."/>
        </authorList>
    </citation>
    <scope>NUCLEOTIDE SEQUENCE</scope>
</reference>
<dbReference type="EMBL" id="CAUEEQ010021925">
    <property type="protein sequence ID" value="CAJ0943980.1"/>
    <property type="molecule type" value="Genomic_DNA"/>
</dbReference>
<proteinExistence type="predicted"/>
<evidence type="ECO:0000313" key="6">
    <source>
        <dbReference type="Proteomes" id="UP001176940"/>
    </source>
</evidence>
<sequence length="180" mass="20001">MEVPKVISSASTNQAPQDRHMFSIGILPNHPEAPQLSPGSSLHMTALEDRITVIGSHYLSFVDSESPSEKIVYNVTVPLKTHEGVLEHKDKPRIPVRYFTQADINDGNILYRPPRAAPHLSEIMDFSFTVSDGEFTTAEMPFTIHLLSNEQQPPVFQITAPFLEVTQGGRVPIVIIISDE</sequence>
<evidence type="ECO:0000256" key="1">
    <source>
        <dbReference type="ARBA" id="ARBA00022729"/>
    </source>
</evidence>
<accession>A0ABN9LP63</accession>
<keyword evidence="3" id="KW-0325">Glycoprotein</keyword>